<organism evidence="2 4">
    <name type="scientific">Chryseobacterium indoltheticum</name>
    <dbReference type="NCBI Taxonomy" id="254"/>
    <lineage>
        <taxon>Bacteria</taxon>
        <taxon>Pseudomonadati</taxon>
        <taxon>Bacteroidota</taxon>
        <taxon>Flavobacteriia</taxon>
        <taxon>Flavobacteriales</taxon>
        <taxon>Weeksellaceae</taxon>
        <taxon>Chryseobacterium group</taxon>
        <taxon>Chryseobacterium</taxon>
    </lineage>
</organism>
<dbReference type="EMBL" id="FTMF01000004">
    <property type="protein sequence ID" value="SIQ35655.1"/>
    <property type="molecule type" value="Genomic_DNA"/>
</dbReference>
<reference evidence="2 4" key="2">
    <citation type="submission" date="2018-06" db="EMBL/GenBank/DDBJ databases">
        <authorList>
            <consortium name="Pathogen Informatics"/>
            <person name="Doyle S."/>
        </authorList>
    </citation>
    <scope>NUCLEOTIDE SEQUENCE [LARGE SCALE GENOMIC DNA]</scope>
    <source>
        <strain evidence="2 4">NCTC13560</strain>
    </source>
</reference>
<keyword evidence="3" id="KW-1185">Reference proteome</keyword>
<dbReference type="Proteomes" id="UP000185725">
    <property type="component" value="Unassembled WGS sequence"/>
</dbReference>
<dbReference type="AlphaFoldDB" id="A0A381F434"/>
<dbReference type="EMBL" id="UFVS01000001">
    <property type="protein sequence ID" value="SUX41213.1"/>
    <property type="molecule type" value="Genomic_DNA"/>
</dbReference>
<name>A0A381F434_9FLAO</name>
<sequence>MYNHYNGLALKLADGDQQKADYILNCSVYEFYFRYRNIQEFITWKNENSKPKSS</sequence>
<evidence type="ECO:0000313" key="4">
    <source>
        <dbReference type="Proteomes" id="UP000255231"/>
    </source>
</evidence>
<gene>
    <name evidence="2" type="ORF">NCTC13560_00005</name>
    <name evidence="1" type="ORF">SAMN05421682_104199</name>
</gene>
<protein>
    <submittedName>
        <fullName evidence="2">Uncharacterized protein</fullName>
    </submittedName>
</protein>
<accession>A0A381F434</accession>
<evidence type="ECO:0000313" key="2">
    <source>
        <dbReference type="EMBL" id="SUX41213.1"/>
    </source>
</evidence>
<reference evidence="1 3" key="1">
    <citation type="submission" date="2017-01" db="EMBL/GenBank/DDBJ databases">
        <authorList>
            <person name="Varghese N."/>
            <person name="Submissions S."/>
        </authorList>
    </citation>
    <scope>NUCLEOTIDE SEQUENCE [LARGE SCALE GENOMIC DNA]</scope>
    <source>
        <strain evidence="1 3">ATCC 27950</strain>
    </source>
</reference>
<evidence type="ECO:0000313" key="3">
    <source>
        <dbReference type="Proteomes" id="UP000185725"/>
    </source>
</evidence>
<evidence type="ECO:0000313" key="1">
    <source>
        <dbReference type="EMBL" id="SIQ35655.1"/>
    </source>
</evidence>
<dbReference type="Proteomes" id="UP000255231">
    <property type="component" value="Unassembled WGS sequence"/>
</dbReference>
<dbReference type="RefSeq" id="WP_159436364.1">
    <property type="nucleotide sequence ID" value="NZ_CP033929.1"/>
</dbReference>
<proteinExistence type="predicted"/>
<dbReference type="GeneID" id="303675951"/>